<dbReference type="OrthoDB" id="9797852at2"/>
<evidence type="ECO:0000256" key="4">
    <source>
        <dbReference type="ARBA" id="ARBA00022692"/>
    </source>
</evidence>
<keyword evidence="3" id="KW-1003">Cell membrane</keyword>
<feature type="transmembrane region" description="Helical" evidence="7">
    <location>
        <begin position="238"/>
        <end position="259"/>
    </location>
</feature>
<dbReference type="PROSITE" id="PS50928">
    <property type="entry name" value="ABC_TM1"/>
    <property type="match status" value="1"/>
</dbReference>
<dbReference type="EMBL" id="MCIA01000006">
    <property type="protein sequence ID" value="RKD33729.1"/>
    <property type="molecule type" value="Genomic_DNA"/>
</dbReference>
<dbReference type="InterPro" id="IPR000515">
    <property type="entry name" value="MetI-like"/>
</dbReference>
<comment type="caution">
    <text evidence="9">The sequence shown here is derived from an EMBL/GenBank/DDBJ whole genome shotgun (WGS) entry which is preliminary data.</text>
</comment>
<keyword evidence="4 7" id="KW-0812">Transmembrane</keyword>
<dbReference type="InterPro" id="IPR035906">
    <property type="entry name" value="MetI-like_sf"/>
</dbReference>
<keyword evidence="6 7" id="KW-0472">Membrane</keyword>
<comment type="similarity">
    <text evidence="7">Belongs to the binding-protein-dependent transport system permease family.</text>
</comment>
<accession>A0A419T8F1</accession>
<dbReference type="PANTHER" id="PTHR43386">
    <property type="entry name" value="OLIGOPEPTIDE TRANSPORT SYSTEM PERMEASE PROTEIN APPC"/>
    <property type="match status" value="1"/>
</dbReference>
<dbReference type="GO" id="GO:0055085">
    <property type="term" value="P:transmembrane transport"/>
    <property type="evidence" value="ECO:0007669"/>
    <property type="project" value="InterPro"/>
</dbReference>
<dbReference type="AlphaFoldDB" id="A0A419T8F1"/>
<feature type="transmembrane region" description="Helical" evidence="7">
    <location>
        <begin position="12"/>
        <end position="32"/>
    </location>
</feature>
<name>A0A419T8F1_9FIRM</name>
<feature type="transmembrane region" description="Helical" evidence="7">
    <location>
        <begin position="192"/>
        <end position="218"/>
    </location>
</feature>
<dbReference type="Gene3D" id="1.10.3720.10">
    <property type="entry name" value="MetI-like"/>
    <property type="match status" value="1"/>
</dbReference>
<dbReference type="Proteomes" id="UP000284277">
    <property type="component" value="Unassembled WGS sequence"/>
</dbReference>
<evidence type="ECO:0000313" key="9">
    <source>
        <dbReference type="EMBL" id="RKD33729.1"/>
    </source>
</evidence>
<protein>
    <submittedName>
        <fullName evidence="9">Nickel ABC transporter permease subunit NikC</fullName>
    </submittedName>
</protein>
<feature type="transmembrane region" description="Helical" evidence="7">
    <location>
        <begin position="75"/>
        <end position="99"/>
    </location>
</feature>
<dbReference type="GO" id="GO:0005886">
    <property type="term" value="C:plasma membrane"/>
    <property type="evidence" value="ECO:0007669"/>
    <property type="project" value="UniProtKB-SubCell"/>
</dbReference>
<evidence type="ECO:0000256" key="2">
    <source>
        <dbReference type="ARBA" id="ARBA00022448"/>
    </source>
</evidence>
<keyword evidence="5 7" id="KW-1133">Transmembrane helix</keyword>
<keyword evidence="2 7" id="KW-0813">Transport</keyword>
<dbReference type="SUPFAM" id="SSF161098">
    <property type="entry name" value="MetI-like"/>
    <property type="match status" value="1"/>
</dbReference>
<evidence type="ECO:0000256" key="1">
    <source>
        <dbReference type="ARBA" id="ARBA00004651"/>
    </source>
</evidence>
<organism evidence="9 10">
    <name type="scientific">Lacrimispora algidixylanolytica</name>
    <dbReference type="NCBI Taxonomy" id="94868"/>
    <lineage>
        <taxon>Bacteria</taxon>
        <taxon>Bacillati</taxon>
        <taxon>Bacillota</taxon>
        <taxon>Clostridia</taxon>
        <taxon>Lachnospirales</taxon>
        <taxon>Lachnospiraceae</taxon>
        <taxon>Lacrimispora</taxon>
    </lineage>
</organism>
<evidence type="ECO:0000256" key="6">
    <source>
        <dbReference type="ARBA" id="ARBA00023136"/>
    </source>
</evidence>
<evidence type="ECO:0000256" key="5">
    <source>
        <dbReference type="ARBA" id="ARBA00022989"/>
    </source>
</evidence>
<comment type="subcellular location">
    <subcellularLocation>
        <location evidence="1 7">Cell membrane</location>
        <topology evidence="1 7">Multi-pass membrane protein</topology>
    </subcellularLocation>
</comment>
<keyword evidence="10" id="KW-1185">Reference proteome</keyword>
<evidence type="ECO:0000259" key="8">
    <source>
        <dbReference type="PROSITE" id="PS50928"/>
    </source>
</evidence>
<dbReference type="InterPro" id="IPR050366">
    <property type="entry name" value="BP-dependent_transpt_permease"/>
</dbReference>
<reference evidence="9 10" key="1">
    <citation type="submission" date="2016-08" db="EMBL/GenBank/DDBJ databases">
        <title>A new outlook on sporulation: Clostridium algidixylanolyticum.</title>
        <authorList>
            <person name="Poppleton D.I."/>
            <person name="Gribaldo S."/>
        </authorList>
    </citation>
    <scope>NUCLEOTIDE SEQUENCE [LARGE SCALE GENOMIC DNA]</scope>
    <source>
        <strain evidence="9 10">SPL73</strain>
    </source>
</reference>
<dbReference type="PANTHER" id="PTHR43386:SF1">
    <property type="entry name" value="D,D-DIPEPTIDE TRANSPORT SYSTEM PERMEASE PROTEIN DDPC-RELATED"/>
    <property type="match status" value="1"/>
</dbReference>
<gene>
    <name evidence="9" type="primary">nikC</name>
    <name evidence="9" type="ORF">BET01_14155</name>
</gene>
<evidence type="ECO:0000256" key="7">
    <source>
        <dbReference type="RuleBase" id="RU363032"/>
    </source>
</evidence>
<sequence length="275" mass="29692">MENRSRMKRQVIFFLFLVSLLGLVSLLAPYLITNDPYTTNALYRKGPPNLTFPFGTDKLGRCIFSRVIMGTRTSVFSALMVVAVSLTTGTAFGIISGYYGGLLDRVIMGICDIFLAFPQMVLAIGVAGLLGGNMTNAILALTLTGWTSYARLSRGLVMTMKKETYISAARLSGSGNIEIMLEHIFPGIAGELIINATLQISAVMIGFAGLSYLGIGVSVPEAEWGSMISEAIGYMQQAPWAVMAPGAALFITVFVFQLLGDSLRDYFGVGRGRYE</sequence>
<dbReference type="Pfam" id="PF00528">
    <property type="entry name" value="BPD_transp_1"/>
    <property type="match status" value="1"/>
</dbReference>
<evidence type="ECO:0000256" key="3">
    <source>
        <dbReference type="ARBA" id="ARBA00022475"/>
    </source>
</evidence>
<proteinExistence type="inferred from homology"/>
<feature type="domain" description="ABC transmembrane type-1" evidence="8">
    <location>
        <begin position="71"/>
        <end position="260"/>
    </location>
</feature>
<evidence type="ECO:0000313" key="10">
    <source>
        <dbReference type="Proteomes" id="UP000284277"/>
    </source>
</evidence>
<dbReference type="CDD" id="cd06261">
    <property type="entry name" value="TM_PBP2"/>
    <property type="match status" value="1"/>
</dbReference>